<accession>A0AA91DP20</accession>
<dbReference type="AlphaFoldDB" id="A0AA91DP20"/>
<name>A0AA91DP20_VARPD</name>
<dbReference type="EMBL" id="LVHG01000037">
    <property type="protein sequence ID" value="OAK64481.1"/>
    <property type="molecule type" value="Genomic_DNA"/>
</dbReference>
<gene>
    <name evidence="1" type="ORF">A3K87_13855</name>
</gene>
<dbReference type="Proteomes" id="UP000077852">
    <property type="component" value="Unassembled WGS sequence"/>
</dbReference>
<comment type="caution">
    <text evidence="1">The sequence shown here is derived from an EMBL/GenBank/DDBJ whole genome shotgun (WGS) entry which is preliminary data.</text>
</comment>
<evidence type="ECO:0000313" key="2">
    <source>
        <dbReference type="Proteomes" id="UP000077852"/>
    </source>
</evidence>
<sequence>MMQRAGWNIEKITWLHYHCDWFQTFVIWKAMEIGLFGVNVKPAPPRATALLMGSGRQQCPDLSTLDLKGQVVRSQSVEMQLRDTARWAHEELDILVPIFAVVARQKLWIEGLNVL</sequence>
<proteinExistence type="predicted"/>
<organism evidence="1 2">
    <name type="scientific">Variovorax paradoxus</name>
    <dbReference type="NCBI Taxonomy" id="34073"/>
    <lineage>
        <taxon>Bacteria</taxon>
        <taxon>Pseudomonadati</taxon>
        <taxon>Pseudomonadota</taxon>
        <taxon>Betaproteobacteria</taxon>
        <taxon>Burkholderiales</taxon>
        <taxon>Comamonadaceae</taxon>
        <taxon>Variovorax</taxon>
    </lineage>
</organism>
<protein>
    <submittedName>
        <fullName evidence="1">Uncharacterized protein</fullName>
    </submittedName>
</protein>
<evidence type="ECO:0000313" key="1">
    <source>
        <dbReference type="EMBL" id="OAK64481.1"/>
    </source>
</evidence>
<reference evidence="1 2" key="1">
    <citation type="submission" date="2016-03" db="EMBL/GenBank/DDBJ databases">
        <title>Genome sequence of Variovorax paradoxus KB5.</title>
        <authorList>
            <person name="Jeong H."/>
            <person name="Hong C.E."/>
            <person name="Jo S.H."/>
            <person name="Park J.M."/>
        </authorList>
    </citation>
    <scope>NUCLEOTIDE SEQUENCE [LARGE SCALE GENOMIC DNA]</scope>
    <source>
        <strain evidence="1 2">KB5</strain>
    </source>
</reference>